<dbReference type="NCBIfam" id="NF003700">
    <property type="entry name" value="PRK05313.1"/>
    <property type="match status" value="1"/>
</dbReference>
<dbReference type="CDD" id="cd08025">
    <property type="entry name" value="RNR_PFL_like_DUF711"/>
    <property type="match status" value="1"/>
</dbReference>
<dbReference type="PANTHER" id="PTHR37560">
    <property type="entry name" value="UPF0210 PROTEIN SPR0218"/>
    <property type="match status" value="1"/>
</dbReference>
<evidence type="ECO:0000313" key="2">
    <source>
        <dbReference type="EMBL" id="RAV31629.1"/>
    </source>
</evidence>
<keyword evidence="3" id="KW-1185">Reference proteome</keyword>
<protein>
    <recommendedName>
        <fullName evidence="1">UPF0210 protein DLJ54_07430</fullName>
    </recommendedName>
</protein>
<dbReference type="AlphaFoldDB" id="A0A364V4T0"/>
<gene>
    <name evidence="2" type="ORF">DLJ54_07430</name>
</gene>
<evidence type="ECO:0000256" key="1">
    <source>
        <dbReference type="HAMAP-Rule" id="MF_01221"/>
    </source>
</evidence>
<name>A0A364V4T0_9CORY</name>
<comment type="subunit">
    <text evidence="1">Homodimer.</text>
</comment>
<evidence type="ECO:0000313" key="3">
    <source>
        <dbReference type="Proteomes" id="UP000251577"/>
    </source>
</evidence>
<organism evidence="2 3">
    <name type="scientific">Corynebacterium heidelbergense</name>
    <dbReference type="NCBI Taxonomy" id="2055947"/>
    <lineage>
        <taxon>Bacteria</taxon>
        <taxon>Bacillati</taxon>
        <taxon>Actinomycetota</taxon>
        <taxon>Actinomycetes</taxon>
        <taxon>Mycobacteriales</taxon>
        <taxon>Corynebacteriaceae</taxon>
        <taxon>Corynebacterium</taxon>
    </lineage>
</organism>
<dbReference type="Pfam" id="PF05167">
    <property type="entry name" value="DUF711"/>
    <property type="match status" value="1"/>
</dbReference>
<dbReference type="InterPro" id="IPR007841">
    <property type="entry name" value="UPF0210"/>
</dbReference>
<proteinExistence type="inferred from homology"/>
<comment type="caution">
    <text evidence="2">The sequence shown here is derived from an EMBL/GenBank/DDBJ whole genome shotgun (WGS) entry which is preliminary data.</text>
</comment>
<dbReference type="SUPFAM" id="SSF51998">
    <property type="entry name" value="PFL-like glycyl radical enzymes"/>
    <property type="match status" value="1"/>
</dbReference>
<reference evidence="2 3" key="1">
    <citation type="journal article" date="2018" name="Syst. Appl. Microbiol.">
        <title>Corynebacterium heidelbergense sp. nov., isolated from the preen glands of Egyptian geese (Alopochen aegyptiacus).</title>
        <authorList>
            <person name="Braun M.S."/>
            <person name="Wang E."/>
            <person name="Zimmermann S."/>
            <person name="Wink M."/>
        </authorList>
    </citation>
    <scope>NUCLEOTIDE SEQUENCE [LARGE SCALE GENOMIC DNA]</scope>
    <source>
        <strain evidence="2 3">647</strain>
    </source>
</reference>
<sequence>MTDFADLDPAAFGRLHGQASHNILETITMIERYRLDIRTVTMGISLLSCIRPTVEDTATAIYDKIVRYARNLVPVCEGIEQELGIPIVNKRISVTPIGFLATALDANPLALAKALDRAAKEVGVNFIGGYSALVDKGATPGERRLINSIPEALSTTEVVCGSINVGSSRAGINMNAVKRAGHIVKECAEASAEDNAMACAKLVIFANSVGDNPFMAGAYHGVEEADVVINVGVSGPGVVDRGVGSLEGATCNDIAEAVKRAAFKITRSGQLVGAMASQRLGVPFGIVDLSLAPTAELGDSVAHILEHMGLEQVGTHGTTAALALLNDAVKKGGLMACSRVGGLSGSFIPVSEDRGMIDAVQSQGLTIDKLEAMTAICSVGLDMLAIPGDTPAETISGIIADEAAIGVMNHKTTAVRIIPVPGAQVGDTVDFGGLLGYAPIMPVHEASSAAFVNRGGYIPAPVHGFRN</sequence>
<comment type="similarity">
    <text evidence="1">Belongs to the UPF0210 family.</text>
</comment>
<dbReference type="HAMAP" id="MF_01221">
    <property type="entry name" value="UPF0210"/>
    <property type="match status" value="1"/>
</dbReference>
<dbReference type="Proteomes" id="UP000251577">
    <property type="component" value="Unassembled WGS sequence"/>
</dbReference>
<accession>A0A364V4T0</accession>
<dbReference type="EMBL" id="QHCV01000072">
    <property type="protein sequence ID" value="RAV31629.1"/>
    <property type="molecule type" value="Genomic_DNA"/>
</dbReference>
<dbReference type="Gene3D" id="3.20.70.20">
    <property type="match status" value="1"/>
</dbReference>
<dbReference type="PANTHER" id="PTHR37560:SF1">
    <property type="entry name" value="UPF0210 PROTEIN MJ1665"/>
    <property type="match status" value="1"/>
</dbReference>